<dbReference type="Pfam" id="PF01926">
    <property type="entry name" value="MMR_HSR1"/>
    <property type="match status" value="1"/>
</dbReference>
<reference evidence="3 4" key="1">
    <citation type="submission" date="2014-04" db="EMBL/GenBank/DDBJ databases">
        <authorList>
            <consortium name="DOE Joint Genome Institute"/>
            <person name="Kuo A."/>
            <person name="Tarkka M."/>
            <person name="Buscot F."/>
            <person name="Kohler A."/>
            <person name="Nagy L.G."/>
            <person name="Floudas D."/>
            <person name="Copeland A."/>
            <person name="Barry K.W."/>
            <person name="Cichocki N."/>
            <person name="Veneault-Fourrey C."/>
            <person name="LaButti K."/>
            <person name="Lindquist E.A."/>
            <person name="Lipzen A."/>
            <person name="Lundell T."/>
            <person name="Morin E."/>
            <person name="Murat C."/>
            <person name="Sun H."/>
            <person name="Tunlid A."/>
            <person name="Henrissat B."/>
            <person name="Grigoriev I.V."/>
            <person name="Hibbett D.S."/>
            <person name="Martin F."/>
            <person name="Nordberg H.P."/>
            <person name="Cantor M.N."/>
            <person name="Hua S.X."/>
        </authorList>
    </citation>
    <scope>NUCLEOTIDE SEQUENCE [LARGE SCALE GENOMIC DNA]</scope>
    <source>
        <strain evidence="3 4">F 1598</strain>
    </source>
</reference>
<dbReference type="AlphaFoldDB" id="A0A0C3G519"/>
<dbReference type="CDD" id="cd00882">
    <property type="entry name" value="Ras_like_GTPase"/>
    <property type="match status" value="1"/>
</dbReference>
<feature type="region of interest" description="Disordered" evidence="1">
    <location>
        <begin position="302"/>
        <end position="337"/>
    </location>
</feature>
<dbReference type="Gene3D" id="3.40.50.300">
    <property type="entry name" value="P-loop containing nucleotide triphosphate hydrolases"/>
    <property type="match status" value="1"/>
</dbReference>
<dbReference type="SUPFAM" id="SSF52540">
    <property type="entry name" value="P-loop containing nucleoside triphosphate hydrolases"/>
    <property type="match status" value="1"/>
</dbReference>
<feature type="compositionally biased region" description="Basic residues" evidence="1">
    <location>
        <begin position="303"/>
        <end position="315"/>
    </location>
</feature>
<evidence type="ECO:0000313" key="3">
    <source>
        <dbReference type="EMBL" id="KIM91360.1"/>
    </source>
</evidence>
<dbReference type="InterPro" id="IPR006073">
    <property type="entry name" value="GTP-bd"/>
</dbReference>
<dbReference type="OrthoDB" id="2614383at2759"/>
<dbReference type="InterPro" id="IPR036537">
    <property type="entry name" value="Adaptor_Cbl_N_dom_sf"/>
</dbReference>
<accession>A0A0C3G519</accession>
<sequence>MGDSVPPSQPVFLVAETTLVTTPTSVDQPFLPHHENIIIAVIGPTGTGKSSFINTATGQADTAVGHDLESCTSEVRAISCLHPDNSGRTVVFVDTPGFDDTNLNDTEILQAIANWLTATYKQRILLSGLLFFHRILDNRMAGSPLRNLTLFEKLCGKGAFQNVILTTTMWDKVDESMGSMREEELRKTYWKTMVSVGSGLARFRNTHDSAWEIISRFTRPRVPLRLQVEMVDKGLELAETAAGLTLFRWLGDLIAQFRKMISQLEARLRRAIDTEEAVNIAKEKSTAETKLDQAGTQIQLLGRVKRSRSTPRSRRPPQPTPSDPPKPTLGFPDALHRKEGDNRGRALAATIAALRHTMAIAELSSLPFFKGAVQLVLTIAESVEAMKNTDQSLANLAYNAGGLILTIKEQESMGRISDDMKLAIETLVEELQDVLTLVERMSSRGPASRYIFESADTYVISTCNSKISFARELFEVCHFLR</sequence>
<reference evidence="4" key="2">
    <citation type="submission" date="2015-01" db="EMBL/GenBank/DDBJ databases">
        <title>Evolutionary Origins and Diversification of the Mycorrhizal Mutualists.</title>
        <authorList>
            <consortium name="DOE Joint Genome Institute"/>
            <consortium name="Mycorrhizal Genomics Consortium"/>
            <person name="Kohler A."/>
            <person name="Kuo A."/>
            <person name="Nagy L.G."/>
            <person name="Floudas D."/>
            <person name="Copeland A."/>
            <person name="Barry K.W."/>
            <person name="Cichocki N."/>
            <person name="Veneault-Fourrey C."/>
            <person name="LaButti K."/>
            <person name="Lindquist E.A."/>
            <person name="Lipzen A."/>
            <person name="Lundell T."/>
            <person name="Morin E."/>
            <person name="Murat C."/>
            <person name="Riley R."/>
            <person name="Ohm R."/>
            <person name="Sun H."/>
            <person name="Tunlid A."/>
            <person name="Henrissat B."/>
            <person name="Grigoriev I.V."/>
            <person name="Hibbett D.S."/>
            <person name="Martin F."/>
        </authorList>
    </citation>
    <scope>NUCLEOTIDE SEQUENCE [LARGE SCALE GENOMIC DNA]</scope>
    <source>
        <strain evidence="4">F 1598</strain>
    </source>
</reference>
<proteinExistence type="predicted"/>
<dbReference type="InParanoid" id="A0A0C3G519"/>
<dbReference type="InterPro" id="IPR027417">
    <property type="entry name" value="P-loop_NTPase"/>
</dbReference>
<evidence type="ECO:0000256" key="1">
    <source>
        <dbReference type="SAM" id="MobiDB-lite"/>
    </source>
</evidence>
<dbReference type="EMBL" id="KN832971">
    <property type="protein sequence ID" value="KIM91360.1"/>
    <property type="molecule type" value="Genomic_DNA"/>
</dbReference>
<dbReference type="InterPro" id="IPR059179">
    <property type="entry name" value="MLKL-like_MCAfunc"/>
</dbReference>
<gene>
    <name evidence="3" type="ORF">PILCRDRAFT_568</name>
</gene>
<organism evidence="3 4">
    <name type="scientific">Piloderma croceum (strain F 1598)</name>
    <dbReference type="NCBI Taxonomy" id="765440"/>
    <lineage>
        <taxon>Eukaryota</taxon>
        <taxon>Fungi</taxon>
        <taxon>Dikarya</taxon>
        <taxon>Basidiomycota</taxon>
        <taxon>Agaricomycotina</taxon>
        <taxon>Agaricomycetes</taxon>
        <taxon>Agaricomycetidae</taxon>
        <taxon>Atheliales</taxon>
        <taxon>Atheliaceae</taxon>
        <taxon>Piloderma</taxon>
    </lineage>
</organism>
<name>A0A0C3G519_PILCF</name>
<evidence type="ECO:0000259" key="2">
    <source>
        <dbReference type="Pfam" id="PF01926"/>
    </source>
</evidence>
<dbReference type="GO" id="GO:0005525">
    <property type="term" value="F:GTP binding"/>
    <property type="evidence" value="ECO:0007669"/>
    <property type="project" value="InterPro"/>
</dbReference>
<protein>
    <recommendedName>
        <fullName evidence="2">G domain-containing protein</fullName>
    </recommendedName>
</protein>
<feature type="compositionally biased region" description="Pro residues" evidence="1">
    <location>
        <begin position="316"/>
        <end position="327"/>
    </location>
</feature>
<dbReference type="CDD" id="cd21037">
    <property type="entry name" value="MLKL_NTD"/>
    <property type="match status" value="1"/>
</dbReference>
<keyword evidence="4" id="KW-1185">Reference proteome</keyword>
<dbReference type="Proteomes" id="UP000054166">
    <property type="component" value="Unassembled WGS sequence"/>
</dbReference>
<dbReference type="GO" id="GO:0007166">
    <property type="term" value="P:cell surface receptor signaling pathway"/>
    <property type="evidence" value="ECO:0007669"/>
    <property type="project" value="InterPro"/>
</dbReference>
<dbReference type="STRING" id="765440.A0A0C3G519"/>
<dbReference type="Gene3D" id="1.20.930.20">
    <property type="entry name" value="Adaptor protein Cbl, N-terminal domain"/>
    <property type="match status" value="1"/>
</dbReference>
<dbReference type="HOGENOM" id="CLU_018003_6_1_1"/>
<evidence type="ECO:0000313" key="4">
    <source>
        <dbReference type="Proteomes" id="UP000054166"/>
    </source>
</evidence>
<feature type="domain" description="G" evidence="2">
    <location>
        <begin position="39"/>
        <end position="103"/>
    </location>
</feature>